<evidence type="ECO:0000313" key="3">
    <source>
        <dbReference type="Proteomes" id="UP000593561"/>
    </source>
</evidence>
<reference evidence="2 3" key="1">
    <citation type="journal article" date="2019" name="Genome Biol. Evol.">
        <title>Insights into the evolution of the New World diploid cottons (Gossypium, subgenus Houzingenia) based on genome sequencing.</title>
        <authorList>
            <person name="Grover C.E."/>
            <person name="Arick M.A. 2nd"/>
            <person name="Thrash A."/>
            <person name="Conover J.L."/>
            <person name="Sanders W.S."/>
            <person name="Peterson D.G."/>
            <person name="Frelichowski J.E."/>
            <person name="Scheffler J.A."/>
            <person name="Scheffler B.E."/>
            <person name="Wendel J.F."/>
        </authorList>
    </citation>
    <scope>NUCLEOTIDE SEQUENCE [LARGE SCALE GENOMIC DNA]</scope>
    <source>
        <strain evidence="2">27</strain>
        <tissue evidence="2">Leaf</tissue>
    </source>
</reference>
<accession>A0A7J8SHV8</accession>
<dbReference type="InterPro" id="IPR002156">
    <property type="entry name" value="RNaseH_domain"/>
</dbReference>
<proteinExistence type="predicted"/>
<gene>
    <name evidence="2" type="ORF">Godav_003441</name>
</gene>
<dbReference type="GO" id="GO:0003676">
    <property type="term" value="F:nucleic acid binding"/>
    <property type="evidence" value="ECO:0007669"/>
    <property type="project" value="InterPro"/>
</dbReference>
<dbReference type="Pfam" id="PF13456">
    <property type="entry name" value="RVT_3"/>
    <property type="match status" value="1"/>
</dbReference>
<protein>
    <recommendedName>
        <fullName evidence="1">RNase H type-1 domain-containing protein</fullName>
    </recommendedName>
</protein>
<evidence type="ECO:0000259" key="1">
    <source>
        <dbReference type="Pfam" id="PF13456"/>
    </source>
</evidence>
<dbReference type="GO" id="GO:0004523">
    <property type="term" value="F:RNA-DNA hybrid ribonuclease activity"/>
    <property type="evidence" value="ECO:0007669"/>
    <property type="project" value="InterPro"/>
</dbReference>
<keyword evidence="3" id="KW-1185">Reference proteome</keyword>
<organism evidence="2 3">
    <name type="scientific">Gossypium davidsonii</name>
    <name type="common">Davidson's cotton</name>
    <name type="synonym">Gossypium klotzschianum subsp. davidsonii</name>
    <dbReference type="NCBI Taxonomy" id="34287"/>
    <lineage>
        <taxon>Eukaryota</taxon>
        <taxon>Viridiplantae</taxon>
        <taxon>Streptophyta</taxon>
        <taxon>Embryophyta</taxon>
        <taxon>Tracheophyta</taxon>
        <taxon>Spermatophyta</taxon>
        <taxon>Magnoliopsida</taxon>
        <taxon>eudicotyledons</taxon>
        <taxon>Gunneridae</taxon>
        <taxon>Pentapetalae</taxon>
        <taxon>rosids</taxon>
        <taxon>malvids</taxon>
        <taxon>Malvales</taxon>
        <taxon>Malvaceae</taxon>
        <taxon>Malvoideae</taxon>
        <taxon>Gossypium</taxon>
    </lineage>
</organism>
<dbReference type="AlphaFoldDB" id="A0A7J8SHV8"/>
<sequence>MIGSRRFNTYGNEFGLGNVSSYPGREGGRSIDLEICLSPFSMNAFESDVTDCSCLFGIISLRIWKNRNMFTFHSPFKVFLGARMIHSKLVLIGQGNGSIRFKEGFAAVGGLVMGVDNWFRLGNCIVPEAGLWDVLNGLKLITDRNFDRVLIQFDCLEVVNVIQEGSSGNFNSNLIRRIHPIL</sequence>
<feature type="domain" description="RNase H type-1" evidence="1">
    <location>
        <begin position="126"/>
        <end position="170"/>
    </location>
</feature>
<comment type="caution">
    <text evidence="2">The sequence shown here is derived from an EMBL/GenBank/DDBJ whole genome shotgun (WGS) entry which is preliminary data.</text>
</comment>
<evidence type="ECO:0000313" key="2">
    <source>
        <dbReference type="EMBL" id="MBA0625661.1"/>
    </source>
</evidence>
<dbReference type="EMBL" id="JABFAC010000010">
    <property type="protein sequence ID" value="MBA0625661.1"/>
    <property type="molecule type" value="Genomic_DNA"/>
</dbReference>
<dbReference type="Proteomes" id="UP000593561">
    <property type="component" value="Unassembled WGS sequence"/>
</dbReference>
<name>A0A7J8SHV8_GOSDV</name>